<dbReference type="GO" id="GO:0055087">
    <property type="term" value="C:Ski complex"/>
    <property type="evidence" value="ECO:0007669"/>
    <property type="project" value="EnsemblFungi"/>
</dbReference>
<feature type="repeat" description="WD" evidence="3">
    <location>
        <begin position="312"/>
        <end position="353"/>
    </location>
</feature>
<dbReference type="RefSeq" id="XP_020045326.1">
    <property type="nucleotide sequence ID" value="XM_020189404.2"/>
</dbReference>
<dbReference type="InterPro" id="IPR051510">
    <property type="entry name" value="SKI8"/>
</dbReference>
<proteinExistence type="predicted"/>
<dbReference type="Pfam" id="PF00400">
    <property type="entry name" value="WD40"/>
    <property type="match status" value="2"/>
</dbReference>
<name>A0A1D2VBM0_9ASCO</name>
<dbReference type="InterPro" id="IPR001680">
    <property type="entry name" value="WD40_rpt"/>
</dbReference>
<protein>
    <submittedName>
        <fullName evidence="6">WD40 repeat-like protein</fullName>
    </submittedName>
</protein>
<dbReference type="PANTHER" id="PTHR44090">
    <property type="entry name" value="WD REPEAT-CONTAINING PROTEIN 61"/>
    <property type="match status" value="1"/>
</dbReference>
<dbReference type="Proteomes" id="UP000095038">
    <property type="component" value="Unassembled WGS sequence"/>
</dbReference>
<dbReference type="PROSITE" id="PS50294">
    <property type="entry name" value="WD_REPEATS_REGION"/>
    <property type="match status" value="1"/>
</dbReference>
<gene>
    <name evidence="6" type="ORF">ASCRUDRAFT_16194</name>
</gene>
<dbReference type="InterPro" id="IPR036322">
    <property type="entry name" value="WD40_repeat_dom_sf"/>
</dbReference>
<keyword evidence="7" id="KW-1185">Reference proteome</keyword>
<accession>A0A1D2VBM0</accession>
<dbReference type="Gene3D" id="2.130.10.10">
    <property type="entry name" value="YVTN repeat-like/Quinoprotein amine dehydrogenase"/>
    <property type="match status" value="1"/>
</dbReference>
<dbReference type="InterPro" id="IPR015943">
    <property type="entry name" value="WD40/YVTN_repeat-like_dom_sf"/>
</dbReference>
<organism evidence="6 7">
    <name type="scientific">Ascoidea rubescens DSM 1968</name>
    <dbReference type="NCBI Taxonomy" id="1344418"/>
    <lineage>
        <taxon>Eukaryota</taxon>
        <taxon>Fungi</taxon>
        <taxon>Dikarya</taxon>
        <taxon>Ascomycota</taxon>
        <taxon>Saccharomycotina</taxon>
        <taxon>Saccharomycetes</taxon>
        <taxon>Ascoideaceae</taxon>
        <taxon>Ascoidea</taxon>
    </lineage>
</organism>
<dbReference type="InterPro" id="IPR019775">
    <property type="entry name" value="WD40_repeat_CS"/>
</dbReference>
<keyword evidence="2" id="KW-0677">Repeat</keyword>
<dbReference type="GO" id="GO:0000228">
    <property type="term" value="C:nuclear chromosome"/>
    <property type="evidence" value="ECO:0007669"/>
    <property type="project" value="EnsemblFungi"/>
</dbReference>
<dbReference type="PANTHER" id="PTHR44090:SF1">
    <property type="entry name" value="SUPERKILLER COMPLEX PROTEIN 8"/>
    <property type="match status" value="1"/>
</dbReference>
<evidence type="ECO:0000256" key="2">
    <source>
        <dbReference type="ARBA" id="ARBA00022737"/>
    </source>
</evidence>
<reference evidence="7" key="1">
    <citation type="submission" date="2016-05" db="EMBL/GenBank/DDBJ databases">
        <title>Comparative genomics of biotechnologically important yeasts.</title>
        <authorList>
            <consortium name="DOE Joint Genome Institute"/>
            <person name="Riley R."/>
            <person name="Haridas S."/>
            <person name="Wolfe K.H."/>
            <person name="Lopes M.R."/>
            <person name="Hittinger C.T."/>
            <person name="Goker M."/>
            <person name="Salamov A."/>
            <person name="Wisecaver J."/>
            <person name="Long T.M."/>
            <person name="Aerts A.L."/>
            <person name="Barry K."/>
            <person name="Choi C."/>
            <person name="Clum A."/>
            <person name="Coughlan A.Y."/>
            <person name="Deshpande S."/>
            <person name="Douglass A.P."/>
            <person name="Hanson S.J."/>
            <person name="Klenk H.-P."/>
            <person name="Labutti K."/>
            <person name="Lapidus A."/>
            <person name="Lindquist E."/>
            <person name="Lipzen A."/>
            <person name="Meier-Kolthoff J.P."/>
            <person name="Ohm R.A."/>
            <person name="Otillar R.P."/>
            <person name="Pangilinan J."/>
            <person name="Peng Y."/>
            <person name="Rokas A."/>
            <person name="Rosa C.A."/>
            <person name="Scheuner C."/>
            <person name="Sibirny A.A."/>
            <person name="Slot J.C."/>
            <person name="Stielow J.B."/>
            <person name="Sun H."/>
            <person name="Kurtzman C.P."/>
            <person name="Blackwell M."/>
            <person name="Grigoriev I.V."/>
            <person name="Jeffries T.W."/>
        </authorList>
    </citation>
    <scope>NUCLEOTIDE SEQUENCE [LARGE SCALE GENOMIC DNA]</scope>
    <source>
        <strain evidence="7">DSM 1968</strain>
    </source>
</reference>
<keyword evidence="4" id="KW-0472">Membrane</keyword>
<feature type="domain" description="Anaphase-promoting complex subunit 4-like WD40" evidence="5">
    <location>
        <begin position="211"/>
        <end position="300"/>
    </location>
</feature>
<dbReference type="InParanoid" id="A0A1D2VBM0"/>
<dbReference type="EMBL" id="KV454488">
    <property type="protein sequence ID" value="ODV59019.1"/>
    <property type="molecule type" value="Genomic_DNA"/>
</dbReference>
<dbReference type="AlphaFoldDB" id="A0A1D2VBM0"/>
<evidence type="ECO:0000256" key="4">
    <source>
        <dbReference type="SAM" id="Phobius"/>
    </source>
</evidence>
<feature type="transmembrane region" description="Helical" evidence="4">
    <location>
        <begin position="82"/>
        <end position="102"/>
    </location>
</feature>
<evidence type="ECO:0000259" key="5">
    <source>
        <dbReference type="Pfam" id="PF12894"/>
    </source>
</evidence>
<dbReference type="OrthoDB" id="10251741at2759"/>
<evidence type="ECO:0000313" key="6">
    <source>
        <dbReference type="EMBL" id="ODV59019.1"/>
    </source>
</evidence>
<keyword evidence="4" id="KW-0812">Transmembrane</keyword>
<sequence length="422" mass="46645">QSRKFISTSNAFNAHDSDIYAVAVSSPYTITIGGDGYLKLWQNKISETDNPKTSASSFLIDNSGLHHLSLFESPILINLKKLNLILVSVVAFSGTIYFFQIIHDTLLPLDAKFYQNDLQDYHDILSKKNNTVDNKITGEFFWAIEWFKASDISFSDINQIQNKFLATQSKGDTKIWNVLISISKNDKLELSFINHGLIKPKSPNFAMSLAVSPSQNLVATGFQNGEIILSQIDSSRSIYSFYNNSVQFSNQLNNKTYSSSIRSLKFNPDGSLLVAALDSGSFGNIYLYDTKYGELAGMLTMPTHSASTSINVNAHDGWIFGIDFNLEGDLLVSGGYDGKLKIWNIDTRSKDGQILISPSDLIPEDEDVREDDNLPANDYVAIIDVKYIKKGIRGGSGGDTNEGLVAVGFDGGIRWYREAGGI</sequence>
<dbReference type="GO" id="GO:0065004">
    <property type="term" value="P:protein-DNA complex assembly"/>
    <property type="evidence" value="ECO:0007669"/>
    <property type="project" value="EnsemblFungi"/>
</dbReference>
<dbReference type="PROSITE" id="PS00678">
    <property type="entry name" value="WD_REPEATS_1"/>
    <property type="match status" value="1"/>
</dbReference>
<keyword evidence="1 3" id="KW-0853">WD repeat</keyword>
<dbReference type="PROSITE" id="PS50082">
    <property type="entry name" value="WD_REPEATS_2"/>
    <property type="match status" value="1"/>
</dbReference>
<dbReference type="GO" id="GO:0070481">
    <property type="term" value="P:nuclear-transcribed mRNA catabolic process, non-stop decay"/>
    <property type="evidence" value="ECO:0007669"/>
    <property type="project" value="EnsemblFungi"/>
</dbReference>
<dbReference type="InterPro" id="IPR024977">
    <property type="entry name" value="Apc4-like_WD40_dom"/>
</dbReference>
<feature type="non-terminal residue" evidence="6">
    <location>
        <position position="422"/>
    </location>
</feature>
<dbReference type="Pfam" id="PF12894">
    <property type="entry name" value="ANAPC4_WD40"/>
    <property type="match status" value="1"/>
</dbReference>
<dbReference type="GeneID" id="30963040"/>
<keyword evidence="4" id="KW-1133">Transmembrane helix</keyword>
<dbReference type="GO" id="GO:0007131">
    <property type="term" value="P:reciprocal meiotic recombination"/>
    <property type="evidence" value="ECO:0007669"/>
    <property type="project" value="EnsemblFungi"/>
</dbReference>
<dbReference type="SUPFAM" id="SSF50978">
    <property type="entry name" value="WD40 repeat-like"/>
    <property type="match status" value="1"/>
</dbReference>
<dbReference type="FunCoup" id="A0A1D2VBM0">
    <property type="interactions" value="153"/>
</dbReference>
<evidence type="ECO:0000313" key="7">
    <source>
        <dbReference type="Proteomes" id="UP000095038"/>
    </source>
</evidence>
<feature type="non-terminal residue" evidence="6">
    <location>
        <position position="1"/>
    </location>
</feature>
<dbReference type="GO" id="GO:0070478">
    <property type="term" value="P:nuclear-transcribed mRNA catabolic process, 3'-5' exonucleolytic nonsense-mediated decay"/>
    <property type="evidence" value="ECO:0007669"/>
    <property type="project" value="EnsemblFungi"/>
</dbReference>
<dbReference type="STRING" id="1344418.A0A1D2VBM0"/>
<evidence type="ECO:0000256" key="1">
    <source>
        <dbReference type="ARBA" id="ARBA00022574"/>
    </source>
</evidence>
<evidence type="ECO:0000256" key="3">
    <source>
        <dbReference type="PROSITE-ProRule" id="PRU00221"/>
    </source>
</evidence>
<dbReference type="SMART" id="SM00320">
    <property type="entry name" value="WD40"/>
    <property type="match status" value="4"/>
</dbReference>